<accession>A0A1R4HHB4</accession>
<protein>
    <submittedName>
        <fullName evidence="2">Pilus assembly protein PilP</fullName>
    </submittedName>
</protein>
<dbReference type="EMBL" id="FUKI01000145">
    <property type="protein sequence ID" value="SJM95270.1"/>
    <property type="molecule type" value="Genomic_DNA"/>
</dbReference>
<dbReference type="OrthoDB" id="5296580at2"/>
<feature type="region of interest" description="Disordered" evidence="1">
    <location>
        <begin position="81"/>
        <end position="102"/>
    </location>
</feature>
<evidence type="ECO:0000313" key="3">
    <source>
        <dbReference type="Proteomes" id="UP000195667"/>
    </source>
</evidence>
<keyword evidence="3" id="KW-1185">Reference proteome</keyword>
<evidence type="ECO:0000256" key="1">
    <source>
        <dbReference type="SAM" id="MobiDB-lite"/>
    </source>
</evidence>
<evidence type="ECO:0000313" key="2">
    <source>
        <dbReference type="EMBL" id="SJM95270.1"/>
    </source>
</evidence>
<dbReference type="PIRSF" id="PIRSF016481">
    <property type="entry name" value="Pilus_assembly_PilP"/>
    <property type="match status" value="1"/>
</dbReference>
<sequence length="185" mass="20717">MSHDISRLSLRHWVRLSMSSAVCAILLTSCAEQDFTELQKYIADVKARPKGPIEQLPAIKNVEPYMFKPDGLRDPFQPLEQPEEEEAEIAKSNGIKPDTSRRKEELEAFPLDGLKMVGTVVMNASLWGLIKASDGTVHRVQVGNYIGKNYGKIIRIVTDKVEIMEIVPDKPGSWREQQASLALAD</sequence>
<dbReference type="Proteomes" id="UP000195667">
    <property type="component" value="Unassembled WGS sequence"/>
</dbReference>
<gene>
    <name evidence="2" type="primary">pilP</name>
    <name evidence="2" type="ORF">CRENPOLYSF1_670011</name>
</gene>
<organism evidence="2 3">
    <name type="scientific">Crenothrix polyspora</name>
    <dbReference type="NCBI Taxonomy" id="360316"/>
    <lineage>
        <taxon>Bacteria</taxon>
        <taxon>Pseudomonadati</taxon>
        <taxon>Pseudomonadota</taxon>
        <taxon>Gammaproteobacteria</taxon>
        <taxon>Methylococcales</taxon>
        <taxon>Crenotrichaceae</taxon>
        <taxon>Crenothrix</taxon>
    </lineage>
</organism>
<dbReference type="Pfam" id="PF04351">
    <property type="entry name" value="PilP"/>
    <property type="match status" value="1"/>
</dbReference>
<proteinExistence type="predicted"/>
<dbReference type="InterPro" id="IPR007446">
    <property type="entry name" value="PilP"/>
</dbReference>
<dbReference type="Gene3D" id="2.30.30.830">
    <property type="match status" value="1"/>
</dbReference>
<dbReference type="RefSeq" id="WP_087144719.1">
    <property type="nucleotide sequence ID" value="NZ_FUKI01000145.1"/>
</dbReference>
<reference evidence="3" key="1">
    <citation type="submission" date="2017-02" db="EMBL/GenBank/DDBJ databases">
        <authorList>
            <person name="Daims H."/>
        </authorList>
    </citation>
    <scope>NUCLEOTIDE SEQUENCE [LARGE SCALE GENOMIC DNA]</scope>
</reference>
<dbReference type="PROSITE" id="PS51257">
    <property type="entry name" value="PROKAR_LIPOPROTEIN"/>
    <property type="match status" value="1"/>
</dbReference>
<dbReference type="AlphaFoldDB" id="A0A1R4HHB4"/>
<name>A0A1R4HHB4_9GAMM</name>